<sequence>MAAHPSKGSSVGDMLPFWRRPAPPRLVLVSDLDHTMVQNEDPTHRRLLTFNAVWQSSAAHDSLLVYSTGRSPRLYRQLWEEAPLLTPAVLICSVGTEIFYLTAASGEAAAGSTAQAAEKLSYEPDAEWEALLDEGWDREGVLAVAARFPELRAQVASEQRRHKLSFHLEAPLPAPAGPQHHPPPPHPPAAGADGSAPAAAPPAVGGECAGESAGVEQAAAAGARGPQLVLLELQDVLRSEGLRAKVGARSSVGPGRSAREQLGPRPPRGMRHARLRRAVVYSGGRDVDVLAECAGKGAALNFLLARLRRAGCAPPDGVQVNGDSGNDIELFQVPGVRGCVVSNAFPELRQFAERAAEAAGAEAAGARGSGASDCVIFQATEPCAGGILQALRHFRSLPLECFAASGSGSGSSGGSSPAGDSGGGAGQERPGPPQPQLREEDHVMSAVHTTLAALAGPLPDGPASDTAAAAASPGDGGEQGQLPGTGPEAGGWQDRAGSDEEAAHPGGAVAAAAAAATAAGVWLDRLELVPPHSAGPGVAEGGAEWTVRCQHIAACALLQMFRLEAGGSGRRDTGCISRIVLAVRREEEGEAEGADHGARSTECEGYTAEVRGAGVSGLQDVVLPPVEA</sequence>
<name>A0A2J8A394_9CHLO</name>
<evidence type="ECO:0000256" key="2">
    <source>
        <dbReference type="SAM" id="MobiDB-lite"/>
    </source>
</evidence>
<dbReference type="SUPFAM" id="SSF56784">
    <property type="entry name" value="HAD-like"/>
    <property type="match status" value="1"/>
</dbReference>
<protein>
    <submittedName>
        <fullName evidence="4">Sucrose-phosphatase 1</fullName>
    </submittedName>
</protein>
<dbReference type="Pfam" id="PF05116">
    <property type="entry name" value="S6PP"/>
    <property type="match status" value="2"/>
</dbReference>
<feature type="region of interest" description="Disordered" evidence="2">
    <location>
        <begin position="454"/>
        <end position="509"/>
    </location>
</feature>
<feature type="domain" description="Sucrose phosphatase-like" evidence="3">
    <location>
        <begin position="25"/>
        <end position="170"/>
    </location>
</feature>
<dbReference type="Gene3D" id="3.40.50.1000">
    <property type="entry name" value="HAD superfamily/HAD-like"/>
    <property type="match status" value="2"/>
</dbReference>
<dbReference type="PANTHER" id="PTHR46521:SF4">
    <property type="entry name" value="SUCROSE-PHOSPHATASE 2-RELATED"/>
    <property type="match status" value="1"/>
</dbReference>
<dbReference type="InterPro" id="IPR051518">
    <property type="entry name" value="Sucrose_Phosphatase"/>
</dbReference>
<evidence type="ECO:0000256" key="1">
    <source>
        <dbReference type="ARBA" id="ARBA00022801"/>
    </source>
</evidence>
<accession>A0A2J8A394</accession>
<evidence type="ECO:0000259" key="3">
    <source>
        <dbReference type="Pfam" id="PF05116"/>
    </source>
</evidence>
<evidence type="ECO:0000313" key="4">
    <source>
        <dbReference type="EMBL" id="PNH06984.1"/>
    </source>
</evidence>
<dbReference type="InterPro" id="IPR023214">
    <property type="entry name" value="HAD_sf"/>
</dbReference>
<dbReference type="InterPro" id="IPR006380">
    <property type="entry name" value="SPP-like_dom"/>
</dbReference>
<keyword evidence="1" id="KW-0378">Hydrolase</keyword>
<dbReference type="Proteomes" id="UP000236333">
    <property type="component" value="Unassembled WGS sequence"/>
</dbReference>
<keyword evidence="5" id="KW-1185">Reference proteome</keyword>
<evidence type="ECO:0000313" key="5">
    <source>
        <dbReference type="Proteomes" id="UP000236333"/>
    </source>
</evidence>
<dbReference type="InterPro" id="IPR036412">
    <property type="entry name" value="HAD-like_sf"/>
</dbReference>
<gene>
    <name evidence="4" type="ORF">TSOC_006601</name>
</gene>
<organism evidence="4 5">
    <name type="scientific">Tetrabaena socialis</name>
    <dbReference type="NCBI Taxonomy" id="47790"/>
    <lineage>
        <taxon>Eukaryota</taxon>
        <taxon>Viridiplantae</taxon>
        <taxon>Chlorophyta</taxon>
        <taxon>core chlorophytes</taxon>
        <taxon>Chlorophyceae</taxon>
        <taxon>CS clade</taxon>
        <taxon>Chlamydomonadales</taxon>
        <taxon>Tetrabaenaceae</taxon>
        <taxon>Tetrabaena</taxon>
    </lineage>
</organism>
<feature type="compositionally biased region" description="Low complexity" evidence="2">
    <location>
        <begin position="454"/>
        <end position="473"/>
    </location>
</feature>
<feature type="region of interest" description="Disordered" evidence="2">
    <location>
        <begin position="170"/>
        <end position="209"/>
    </location>
</feature>
<feature type="compositionally biased region" description="Low complexity" evidence="2">
    <location>
        <begin position="189"/>
        <end position="209"/>
    </location>
</feature>
<proteinExistence type="predicted"/>
<dbReference type="AlphaFoldDB" id="A0A2J8A394"/>
<reference evidence="4 5" key="1">
    <citation type="journal article" date="2017" name="Mol. Biol. Evol.">
        <title>The 4-celled Tetrabaena socialis nuclear genome reveals the essential components for genetic control of cell number at the origin of multicellularity in the volvocine lineage.</title>
        <authorList>
            <person name="Featherston J."/>
            <person name="Arakaki Y."/>
            <person name="Hanschen E.R."/>
            <person name="Ferris P.J."/>
            <person name="Michod R.E."/>
            <person name="Olson B.J.S.C."/>
            <person name="Nozaki H."/>
            <person name="Durand P.M."/>
        </authorList>
    </citation>
    <scope>NUCLEOTIDE SEQUENCE [LARGE SCALE GENOMIC DNA]</scope>
    <source>
        <strain evidence="4 5">NIES-571</strain>
    </source>
</reference>
<feature type="region of interest" description="Disordered" evidence="2">
    <location>
        <begin position="248"/>
        <end position="269"/>
    </location>
</feature>
<feature type="compositionally biased region" description="Pro residues" evidence="2">
    <location>
        <begin position="172"/>
        <end position="188"/>
    </location>
</feature>
<dbReference type="OrthoDB" id="531008at2759"/>
<feature type="domain" description="Sucrose phosphatase-like" evidence="3">
    <location>
        <begin position="271"/>
        <end position="395"/>
    </location>
</feature>
<dbReference type="EMBL" id="PGGS01000204">
    <property type="protein sequence ID" value="PNH06984.1"/>
    <property type="molecule type" value="Genomic_DNA"/>
</dbReference>
<comment type="caution">
    <text evidence="4">The sequence shown here is derived from an EMBL/GenBank/DDBJ whole genome shotgun (WGS) entry which is preliminary data.</text>
</comment>
<dbReference type="GO" id="GO:0016787">
    <property type="term" value="F:hydrolase activity"/>
    <property type="evidence" value="ECO:0007669"/>
    <property type="project" value="UniProtKB-KW"/>
</dbReference>
<dbReference type="PANTHER" id="PTHR46521">
    <property type="entry name" value="SUCROSE-PHOSPHATASE 2-RELATED"/>
    <property type="match status" value="1"/>
</dbReference>
<feature type="region of interest" description="Disordered" evidence="2">
    <location>
        <begin position="405"/>
        <end position="437"/>
    </location>
</feature>